<gene>
    <name evidence="1" type="ORF">ACFPPC_08375</name>
</gene>
<dbReference type="Proteomes" id="UP001596104">
    <property type="component" value="Unassembled WGS sequence"/>
</dbReference>
<reference evidence="2" key="1">
    <citation type="journal article" date="2019" name="Int. J. Syst. Evol. Microbiol.">
        <title>The Global Catalogue of Microorganisms (GCM) 10K type strain sequencing project: providing services to taxonomists for standard genome sequencing and annotation.</title>
        <authorList>
            <consortium name="The Broad Institute Genomics Platform"/>
            <consortium name="The Broad Institute Genome Sequencing Center for Infectious Disease"/>
            <person name="Wu L."/>
            <person name="Ma J."/>
        </authorList>
    </citation>
    <scope>NUCLEOTIDE SEQUENCE [LARGE SCALE GENOMIC DNA]</scope>
    <source>
        <strain evidence="2">CGMCC 1.16326</strain>
    </source>
</reference>
<keyword evidence="2" id="KW-1185">Reference proteome</keyword>
<evidence type="ECO:0000313" key="1">
    <source>
        <dbReference type="EMBL" id="MFC5392650.1"/>
    </source>
</evidence>
<evidence type="ECO:0000313" key="2">
    <source>
        <dbReference type="Proteomes" id="UP001596104"/>
    </source>
</evidence>
<comment type="caution">
    <text evidence="1">The sequence shown here is derived from an EMBL/GenBank/DDBJ whole genome shotgun (WGS) entry which is preliminary data.</text>
</comment>
<organism evidence="1 2">
    <name type="scientific">Bosea vestrisii</name>
    <dbReference type="NCBI Taxonomy" id="151416"/>
    <lineage>
        <taxon>Bacteria</taxon>
        <taxon>Pseudomonadati</taxon>
        <taxon>Pseudomonadota</taxon>
        <taxon>Alphaproteobacteria</taxon>
        <taxon>Hyphomicrobiales</taxon>
        <taxon>Boseaceae</taxon>
        <taxon>Bosea</taxon>
    </lineage>
</organism>
<protein>
    <submittedName>
        <fullName evidence="1">Uncharacterized protein</fullName>
    </submittedName>
</protein>
<sequence>MNRDPRDLRFMANRLYVVALIVDGLGWRRSSKVLTIRKVLHHVYLPPLYGMFDDLLGETPLVKKPAGFRRRARRVSRSRMV</sequence>
<proteinExistence type="predicted"/>
<name>A0ABW0H612_9HYPH</name>
<dbReference type="EMBL" id="JBHSLV010000013">
    <property type="protein sequence ID" value="MFC5392650.1"/>
    <property type="molecule type" value="Genomic_DNA"/>
</dbReference>
<accession>A0ABW0H612</accession>
<dbReference type="RefSeq" id="WP_377007473.1">
    <property type="nucleotide sequence ID" value="NZ_JBHSLV010000013.1"/>
</dbReference>